<keyword evidence="7 10" id="KW-0472">Membrane</keyword>
<feature type="transmembrane region" description="Helical" evidence="10">
    <location>
        <begin position="161"/>
        <end position="183"/>
    </location>
</feature>
<dbReference type="AlphaFoldDB" id="A0A8H5D5F6"/>
<evidence type="ECO:0000313" key="12">
    <source>
        <dbReference type="Proteomes" id="UP000559027"/>
    </source>
</evidence>
<feature type="transmembrane region" description="Helical" evidence="10">
    <location>
        <begin position="6"/>
        <end position="26"/>
    </location>
</feature>
<feature type="transmembrane region" description="Helical" evidence="10">
    <location>
        <begin position="112"/>
        <end position="133"/>
    </location>
</feature>
<evidence type="ECO:0000256" key="2">
    <source>
        <dbReference type="ARBA" id="ARBA00011085"/>
    </source>
</evidence>
<reference evidence="11 12" key="1">
    <citation type="journal article" date="2020" name="ISME J.">
        <title>Uncovering the hidden diversity of litter-decomposition mechanisms in mushroom-forming fungi.</title>
        <authorList>
            <person name="Floudas D."/>
            <person name="Bentzer J."/>
            <person name="Ahren D."/>
            <person name="Johansson T."/>
            <person name="Persson P."/>
            <person name="Tunlid A."/>
        </authorList>
    </citation>
    <scope>NUCLEOTIDE SEQUENCE [LARGE SCALE GENOMIC DNA]</scope>
    <source>
        <strain evidence="11 12">CBS 146.42</strain>
    </source>
</reference>
<dbReference type="CDD" id="cd14966">
    <property type="entry name" value="7tmD_STE3"/>
    <property type="match status" value="1"/>
</dbReference>
<proteinExistence type="inferred from homology"/>
<protein>
    <recommendedName>
        <fullName evidence="13">Pheromone receptor</fullName>
    </recommendedName>
</protein>
<dbReference type="GO" id="GO:0004934">
    <property type="term" value="F:mating-type alpha-factor pheromone receptor activity"/>
    <property type="evidence" value="ECO:0007669"/>
    <property type="project" value="InterPro"/>
</dbReference>
<evidence type="ECO:0000313" key="11">
    <source>
        <dbReference type="EMBL" id="KAF5353484.1"/>
    </source>
</evidence>
<evidence type="ECO:0000256" key="3">
    <source>
        <dbReference type="ARBA" id="ARBA00022507"/>
    </source>
</evidence>
<dbReference type="PANTHER" id="PTHR28097">
    <property type="entry name" value="PHEROMONE A FACTOR RECEPTOR"/>
    <property type="match status" value="1"/>
</dbReference>
<keyword evidence="6" id="KW-0297">G-protein coupled receptor</keyword>
<dbReference type="Proteomes" id="UP000559027">
    <property type="component" value="Unassembled WGS sequence"/>
</dbReference>
<dbReference type="GO" id="GO:0000750">
    <property type="term" value="P:pheromone-dependent signal transduction involved in conjugation with cellular fusion"/>
    <property type="evidence" value="ECO:0007669"/>
    <property type="project" value="TreeGrafter"/>
</dbReference>
<dbReference type="Pfam" id="PF02076">
    <property type="entry name" value="STE3"/>
    <property type="match status" value="1"/>
</dbReference>
<evidence type="ECO:0000256" key="7">
    <source>
        <dbReference type="ARBA" id="ARBA00023136"/>
    </source>
</evidence>
<evidence type="ECO:0000256" key="6">
    <source>
        <dbReference type="ARBA" id="ARBA00023040"/>
    </source>
</evidence>
<gene>
    <name evidence="11" type="ORF">D9756_007950</name>
</gene>
<feature type="transmembrane region" description="Helical" evidence="10">
    <location>
        <begin position="274"/>
        <end position="293"/>
    </location>
</feature>
<keyword evidence="9" id="KW-0807">Transducer</keyword>
<feature type="transmembrane region" description="Helical" evidence="10">
    <location>
        <begin position="38"/>
        <end position="58"/>
    </location>
</feature>
<dbReference type="OrthoDB" id="2874149at2759"/>
<evidence type="ECO:0000256" key="10">
    <source>
        <dbReference type="SAM" id="Phobius"/>
    </source>
</evidence>
<comment type="caution">
    <text evidence="11">The sequence shown here is derived from an EMBL/GenBank/DDBJ whole genome shotgun (WGS) entry which is preliminary data.</text>
</comment>
<evidence type="ECO:0000256" key="9">
    <source>
        <dbReference type="ARBA" id="ARBA00023224"/>
    </source>
</evidence>
<dbReference type="GO" id="GO:0005886">
    <property type="term" value="C:plasma membrane"/>
    <property type="evidence" value="ECO:0007669"/>
    <property type="project" value="TreeGrafter"/>
</dbReference>
<evidence type="ECO:0008006" key="13">
    <source>
        <dbReference type="Google" id="ProtNLM"/>
    </source>
</evidence>
<dbReference type="EMBL" id="JAACJO010000010">
    <property type="protein sequence ID" value="KAF5353484.1"/>
    <property type="molecule type" value="Genomic_DNA"/>
</dbReference>
<dbReference type="PRINTS" id="PR00901">
    <property type="entry name" value="PHEROMONEBAR"/>
</dbReference>
<feature type="transmembrane region" description="Helical" evidence="10">
    <location>
        <begin position="70"/>
        <end position="91"/>
    </location>
</feature>
<keyword evidence="3" id="KW-0589">Pheromone response</keyword>
<evidence type="ECO:0000256" key="8">
    <source>
        <dbReference type="ARBA" id="ARBA00023170"/>
    </source>
</evidence>
<evidence type="ECO:0000256" key="1">
    <source>
        <dbReference type="ARBA" id="ARBA00004141"/>
    </source>
</evidence>
<organism evidence="11 12">
    <name type="scientific">Leucocoprinus leucothites</name>
    <dbReference type="NCBI Taxonomy" id="201217"/>
    <lineage>
        <taxon>Eukaryota</taxon>
        <taxon>Fungi</taxon>
        <taxon>Dikarya</taxon>
        <taxon>Basidiomycota</taxon>
        <taxon>Agaricomycotina</taxon>
        <taxon>Agaricomycetes</taxon>
        <taxon>Agaricomycetidae</taxon>
        <taxon>Agaricales</taxon>
        <taxon>Agaricineae</taxon>
        <taxon>Agaricaceae</taxon>
        <taxon>Leucocoprinus</taxon>
    </lineage>
</organism>
<evidence type="ECO:0000256" key="5">
    <source>
        <dbReference type="ARBA" id="ARBA00022989"/>
    </source>
</evidence>
<dbReference type="InterPro" id="IPR001499">
    <property type="entry name" value="GPCR_STE3"/>
</dbReference>
<sequence length="373" mass="42645">MADLTYPLYPIFAFLGVLLALVPLPWHFKAWNSGTCFYILWTSLACLNQFINSVLWHGNTANRAPVWCDISIRIMMGASVGIPASSLCINRRLYYIITSNSAISSNEKKRRVLMDSLICLLFPLVYIALQYIVQGHRFDIYEDIGCFPALYNTLPLYFLSLSWPLIIGCISASYCLLTLRAFVRRRLEFAHILAAHPSITPWRYFRLMALAMTDLLFIMPLATFVIWLNATSSPLQPWIGWDDTHFDYSRVGQYPAILWRRQPRVLAAMEFNRWVVPVCALVFFAFFGVAEEARKNYILAFRKLRNFVSRRYTKDPVRSYIPGPSQTFDDRSKLGVPAAPFSGSTNTDQPQIQTEQPLIFTPYPGAASLSLQS</sequence>
<accession>A0A8H5D5F6</accession>
<evidence type="ECO:0000256" key="4">
    <source>
        <dbReference type="ARBA" id="ARBA00022692"/>
    </source>
</evidence>
<dbReference type="PRINTS" id="PR00899">
    <property type="entry name" value="GPCRSTE3"/>
</dbReference>
<keyword evidence="12" id="KW-1185">Reference proteome</keyword>
<comment type="similarity">
    <text evidence="2">Belongs to the G-protein coupled receptor 4 family.</text>
</comment>
<name>A0A8H5D5F6_9AGAR</name>
<keyword evidence="8" id="KW-0675">Receptor</keyword>
<comment type="subcellular location">
    <subcellularLocation>
        <location evidence="1">Membrane</location>
        <topology evidence="1">Multi-pass membrane protein</topology>
    </subcellularLocation>
</comment>
<keyword evidence="5 10" id="KW-1133">Transmembrane helix</keyword>
<keyword evidence="4 10" id="KW-0812">Transmembrane</keyword>
<feature type="transmembrane region" description="Helical" evidence="10">
    <location>
        <begin position="204"/>
        <end position="228"/>
    </location>
</feature>
<dbReference type="InterPro" id="IPR000481">
    <property type="entry name" value="GPCR_Pheromne_B_alpha_rcpt"/>
</dbReference>
<dbReference type="PANTHER" id="PTHR28097:SF1">
    <property type="entry name" value="PHEROMONE A FACTOR RECEPTOR"/>
    <property type="match status" value="1"/>
</dbReference>